<accession>A9KRK5</accession>
<dbReference type="Pfam" id="PF03747">
    <property type="entry name" value="ADP_ribosyl_GH"/>
    <property type="match status" value="1"/>
</dbReference>
<sequence>MNITYEKYFDKVYGGWIGKCLGGAAGAPVEGFKKLIECKDYKEMLRTDLPNDDLDLQLLWLEVLQKKGFYITAEDLAHAWDKQCWYPFSEYGIFLKNYERGIMPPLSGKFNNPLFCEGEGSPIRSEIWGMSFPGKPEIAAKYAEMDSSIDHYGESVWIEQYYAALEASAFFESDILTLLREELHYLPELSRGRKCVEEVILYYLSGNRDWIKARTRMLQRYGHHEFTNAVTNLGIVIIALLYGENNLDKIINIAFRCGFDTDCTCATAASIYGIMIGYQAIDEKLKNAIGDTFVVGIEIESSNRSIKVLAQETCEIGINAMQIGGSEIINIPNDIISRILLEIKKELEIKVLYRQQPAIGYMDHCEFDVQITNQSDQMIEDVVNFENVPKDWDINFREQAIKVPSGETVILTVHITTNEKVNVINNTNIITVKLGKHKKDFGIAGAMIWKTIGPFTEELVKEDREGLPSPHGEGCILPTLECMVNNAVYLDKAYIEESNFDDAFKSDYITMNEYEDLLRLDETLTYKGQGCVYLEQTIISPEEREVWLVIGNNDGIKIWINDDLVLSKDEIRLWTPYNNYEIVKLRKGENKVVLKLLKRTENLKFSFGIRKYEGEHFHRKRWYVDFKSKL</sequence>
<evidence type="ECO:0000313" key="2">
    <source>
        <dbReference type="Proteomes" id="UP000000370"/>
    </source>
</evidence>
<proteinExistence type="predicted"/>
<dbReference type="InterPro" id="IPR036705">
    <property type="entry name" value="Ribosyl_crysJ1_sf"/>
</dbReference>
<organism evidence="1 2">
    <name type="scientific">Lachnoclostridium phytofermentans (strain ATCC 700394 / DSM 18823 / ISDg)</name>
    <name type="common">Clostridium phytofermentans</name>
    <dbReference type="NCBI Taxonomy" id="357809"/>
    <lineage>
        <taxon>Bacteria</taxon>
        <taxon>Bacillati</taxon>
        <taxon>Bacillota</taxon>
        <taxon>Clostridia</taxon>
        <taxon>Lachnospirales</taxon>
        <taxon>Lachnospiraceae</taxon>
    </lineage>
</organism>
<dbReference type="Proteomes" id="UP000000370">
    <property type="component" value="Chromosome"/>
</dbReference>
<name>A9KRK5_LACP7</name>
<evidence type="ECO:0008006" key="3">
    <source>
        <dbReference type="Google" id="ProtNLM"/>
    </source>
</evidence>
<reference evidence="2" key="1">
    <citation type="submission" date="2007-11" db="EMBL/GenBank/DDBJ databases">
        <title>Complete genome sequence of Clostridium phytofermentans ISDg.</title>
        <authorList>
            <person name="Leschine S.B."/>
            <person name="Warnick T.A."/>
            <person name="Blanchard J.L."/>
            <person name="Schnell D.J."/>
            <person name="Petit E.L."/>
            <person name="LaTouf W.G."/>
            <person name="Copeland A."/>
            <person name="Lucas S."/>
            <person name="Lapidus A."/>
            <person name="Barry K."/>
            <person name="Glavina del Rio T."/>
            <person name="Dalin E."/>
            <person name="Tice H."/>
            <person name="Pitluck S."/>
            <person name="Kiss H."/>
            <person name="Brettin T."/>
            <person name="Bruce D."/>
            <person name="Detter J.C."/>
            <person name="Han C."/>
            <person name="Kuske C."/>
            <person name="Schmutz J."/>
            <person name="Larimer F."/>
            <person name="Land M."/>
            <person name="Hauser L."/>
            <person name="Kyrpides N."/>
            <person name="Kim E.A."/>
            <person name="Richardson P."/>
        </authorList>
    </citation>
    <scope>NUCLEOTIDE SEQUENCE [LARGE SCALE GENOMIC DNA]</scope>
    <source>
        <strain evidence="2">ATCC 700394 / DSM 18823 / ISDg</strain>
    </source>
</reference>
<dbReference type="EMBL" id="CP000885">
    <property type="protein sequence ID" value="ABX42079.1"/>
    <property type="molecule type" value="Genomic_DNA"/>
</dbReference>
<dbReference type="AlphaFoldDB" id="A9KRK5"/>
<dbReference type="STRING" id="357809.Cphy_1707"/>
<gene>
    <name evidence="1" type="ordered locus">Cphy_1707</name>
</gene>
<dbReference type="SUPFAM" id="SSF101478">
    <property type="entry name" value="ADP-ribosylglycohydrolase"/>
    <property type="match status" value="1"/>
</dbReference>
<dbReference type="Gene3D" id="1.10.4080.10">
    <property type="entry name" value="ADP-ribosylation/Crystallin J1"/>
    <property type="match status" value="1"/>
</dbReference>
<dbReference type="RefSeq" id="WP_012199733.1">
    <property type="nucleotide sequence ID" value="NC_010001.1"/>
</dbReference>
<keyword evidence="2" id="KW-1185">Reference proteome</keyword>
<dbReference type="InterPro" id="IPR005502">
    <property type="entry name" value="Ribosyl_crysJ1"/>
</dbReference>
<dbReference type="HOGENOM" id="CLU_436653_0_0_9"/>
<dbReference type="KEGG" id="cpy:Cphy_1707"/>
<evidence type="ECO:0000313" key="1">
    <source>
        <dbReference type="EMBL" id="ABX42079.1"/>
    </source>
</evidence>
<dbReference type="eggNOG" id="COG1397">
    <property type="taxonomic scope" value="Bacteria"/>
</dbReference>
<protein>
    <recommendedName>
        <fullName evidence="3">ADP-ribosylglycohydrolase</fullName>
    </recommendedName>
</protein>